<accession>A0ABW5JQY9</accession>
<dbReference type="Proteomes" id="UP001597441">
    <property type="component" value="Unassembled WGS sequence"/>
</dbReference>
<proteinExistence type="predicted"/>
<protein>
    <submittedName>
        <fullName evidence="1">Na(+)-translocating NADH-quinone reductase subunit F</fullName>
    </submittedName>
</protein>
<reference evidence="2" key="1">
    <citation type="journal article" date="2019" name="Int. J. Syst. Evol. Microbiol.">
        <title>The Global Catalogue of Microorganisms (GCM) 10K type strain sequencing project: providing services to taxonomists for standard genome sequencing and annotation.</title>
        <authorList>
            <consortium name="The Broad Institute Genomics Platform"/>
            <consortium name="The Broad Institute Genome Sequencing Center for Infectious Disease"/>
            <person name="Wu L."/>
            <person name="Ma J."/>
        </authorList>
    </citation>
    <scope>NUCLEOTIDE SEQUENCE [LARGE SCALE GENOMIC DNA]</scope>
    <source>
        <strain evidence="2">KCTC 42903</strain>
    </source>
</reference>
<dbReference type="RefSeq" id="WP_388015807.1">
    <property type="nucleotide sequence ID" value="NZ_JBHUDT010000002.1"/>
</dbReference>
<gene>
    <name evidence="1" type="ORF">ACFSQS_06310</name>
</gene>
<sequence length="150" mass="17289">MKTSFRLESAIKKLYTAYHSNQLFPECCKQCAVGNILDKTDGWKHLSDYHGTLQLNYIGRVHQNLGRKFNGYSPLELLQIEAVFLTACGYQLPLNHKNNKPKNPKDNDVLFDGLCAVISYLCKLDDLNNVMEYTKLFEVEHNKPKHELQV</sequence>
<organism evidence="1 2">
    <name type="scientific">Gelatiniphilus marinus</name>
    <dbReference type="NCBI Taxonomy" id="1759464"/>
    <lineage>
        <taxon>Bacteria</taxon>
        <taxon>Pseudomonadati</taxon>
        <taxon>Bacteroidota</taxon>
        <taxon>Flavobacteriia</taxon>
        <taxon>Flavobacteriales</taxon>
        <taxon>Flavobacteriaceae</taxon>
        <taxon>Gelatiniphilus</taxon>
    </lineage>
</organism>
<keyword evidence="2" id="KW-1185">Reference proteome</keyword>
<dbReference type="EMBL" id="JBHULK010000002">
    <property type="protein sequence ID" value="MFD2534714.1"/>
    <property type="molecule type" value="Genomic_DNA"/>
</dbReference>
<name>A0ABW5JQY9_9FLAO</name>
<evidence type="ECO:0000313" key="1">
    <source>
        <dbReference type="EMBL" id="MFD2534714.1"/>
    </source>
</evidence>
<comment type="caution">
    <text evidence="1">The sequence shown here is derived from an EMBL/GenBank/DDBJ whole genome shotgun (WGS) entry which is preliminary data.</text>
</comment>
<evidence type="ECO:0000313" key="2">
    <source>
        <dbReference type="Proteomes" id="UP001597441"/>
    </source>
</evidence>